<sequence length="54" mass="6448">MFGLFKKKTEKEKLQEQYEKLSKEAYQLSGTNRKMSDQKTFEANQIMDQLEKLS</sequence>
<dbReference type="Pfam" id="PF20027">
    <property type="entry name" value="DUF6435"/>
    <property type="match status" value="1"/>
</dbReference>
<gene>
    <name evidence="2" type="ORF">AABB81_04010</name>
</gene>
<dbReference type="NCBIfam" id="NF033487">
    <property type="entry name" value="Lacal_2735_fam"/>
    <property type="match status" value="1"/>
</dbReference>
<comment type="caution">
    <text evidence="2">The sequence shown here is derived from an EMBL/GenBank/DDBJ whole genome shotgun (WGS) entry which is preliminary data.</text>
</comment>
<keyword evidence="1" id="KW-0175">Coiled coil</keyword>
<name>A0ABU9KXX3_9FLAO</name>
<keyword evidence="3" id="KW-1185">Reference proteome</keyword>
<evidence type="ECO:0000313" key="2">
    <source>
        <dbReference type="EMBL" id="MEL4455046.1"/>
    </source>
</evidence>
<dbReference type="EMBL" id="JBCDNA010000001">
    <property type="protein sequence ID" value="MEL4455046.1"/>
    <property type="molecule type" value="Genomic_DNA"/>
</dbReference>
<dbReference type="RefSeq" id="WP_342158789.1">
    <property type="nucleotide sequence ID" value="NZ_JBCDNA010000001.1"/>
</dbReference>
<evidence type="ECO:0000313" key="3">
    <source>
        <dbReference type="Proteomes" id="UP001474120"/>
    </source>
</evidence>
<organism evidence="2 3">
    <name type="scientific">Lutimonas vermicola</name>
    <dbReference type="NCBI Taxonomy" id="414288"/>
    <lineage>
        <taxon>Bacteria</taxon>
        <taxon>Pseudomonadati</taxon>
        <taxon>Bacteroidota</taxon>
        <taxon>Flavobacteriia</taxon>
        <taxon>Flavobacteriales</taxon>
        <taxon>Flavobacteriaceae</taxon>
        <taxon>Lutimonas</taxon>
    </lineage>
</organism>
<accession>A0ABU9KXX3</accession>
<proteinExistence type="predicted"/>
<reference evidence="2 3" key="1">
    <citation type="submission" date="2024-04" db="EMBL/GenBank/DDBJ databases">
        <title>whole genome sequencing of Lutimonas vermicola strain IMCC1616.</title>
        <authorList>
            <person name="Bae S.S."/>
        </authorList>
    </citation>
    <scope>NUCLEOTIDE SEQUENCE [LARGE SCALE GENOMIC DNA]</scope>
    <source>
        <strain evidence="2 3">IMCC1616</strain>
    </source>
</reference>
<dbReference type="InterPro" id="IPR045493">
    <property type="entry name" value="DUF6435"/>
</dbReference>
<feature type="coiled-coil region" evidence="1">
    <location>
        <begin position="4"/>
        <end position="31"/>
    </location>
</feature>
<evidence type="ECO:0000256" key="1">
    <source>
        <dbReference type="SAM" id="Coils"/>
    </source>
</evidence>
<protein>
    <submittedName>
        <fullName evidence="2">Lacal_2735 family protein</fullName>
    </submittedName>
</protein>
<dbReference type="Proteomes" id="UP001474120">
    <property type="component" value="Unassembled WGS sequence"/>
</dbReference>